<evidence type="ECO:0000313" key="3">
    <source>
        <dbReference type="EMBL" id="RMI42000.1"/>
    </source>
</evidence>
<evidence type="ECO:0000259" key="1">
    <source>
        <dbReference type="Pfam" id="PF06742"/>
    </source>
</evidence>
<feature type="domain" description="DUF1254" evidence="2">
    <location>
        <begin position="70"/>
        <end position="170"/>
    </location>
</feature>
<evidence type="ECO:0000259" key="2">
    <source>
        <dbReference type="Pfam" id="PF06863"/>
    </source>
</evidence>
<dbReference type="EMBL" id="RFFG01000037">
    <property type="protein sequence ID" value="RMI42000.1"/>
    <property type="molecule type" value="Genomic_DNA"/>
</dbReference>
<feature type="domain" description="DUF1214" evidence="1">
    <location>
        <begin position="328"/>
        <end position="431"/>
    </location>
</feature>
<dbReference type="Gene3D" id="1.10.3360.10">
    <property type="entry name" value="VPA0735-like domain"/>
    <property type="match status" value="1"/>
</dbReference>
<dbReference type="InterPro" id="IPR010679">
    <property type="entry name" value="DUF1254"/>
</dbReference>
<proteinExistence type="predicted"/>
<accession>A0A3M2LYJ5</accession>
<organism evidence="3 4">
    <name type="scientific">Actinomadura harenae</name>
    <dbReference type="NCBI Taxonomy" id="2483351"/>
    <lineage>
        <taxon>Bacteria</taxon>
        <taxon>Bacillati</taxon>
        <taxon>Actinomycetota</taxon>
        <taxon>Actinomycetes</taxon>
        <taxon>Streptosporangiales</taxon>
        <taxon>Thermomonosporaceae</taxon>
        <taxon>Actinomadura</taxon>
    </lineage>
</organism>
<dbReference type="PANTHER" id="PTHR36509:SF3">
    <property type="entry name" value="SIGNAL PEPTIDE PROTEIN"/>
    <property type="match status" value="1"/>
</dbReference>
<dbReference type="AlphaFoldDB" id="A0A3M2LYJ5"/>
<gene>
    <name evidence="3" type="ORF">EBO15_21230</name>
</gene>
<dbReference type="InterPro" id="IPR010621">
    <property type="entry name" value="DUF1214"/>
</dbReference>
<name>A0A3M2LYJ5_9ACTN</name>
<dbReference type="RefSeq" id="WP_122196167.1">
    <property type="nucleotide sequence ID" value="NZ_JBHSKC010000002.1"/>
</dbReference>
<dbReference type="Gene3D" id="2.60.40.1610">
    <property type="entry name" value="Domain of unknown function DUF1254"/>
    <property type="match status" value="1"/>
</dbReference>
<protein>
    <submittedName>
        <fullName evidence="3">DUF1254 domain-containing protein</fullName>
    </submittedName>
</protein>
<dbReference type="Proteomes" id="UP000282674">
    <property type="component" value="Unassembled WGS sequence"/>
</dbReference>
<dbReference type="Pfam" id="PF06742">
    <property type="entry name" value="DUF1214"/>
    <property type="match status" value="1"/>
</dbReference>
<dbReference type="InterPro" id="IPR037049">
    <property type="entry name" value="DUF1214_C_sf"/>
</dbReference>
<keyword evidence="4" id="KW-1185">Reference proteome</keyword>
<dbReference type="PANTHER" id="PTHR36509">
    <property type="entry name" value="BLL3101 PROTEIN"/>
    <property type="match status" value="1"/>
</dbReference>
<dbReference type="Pfam" id="PF06863">
    <property type="entry name" value="DUF1254"/>
    <property type="match status" value="1"/>
</dbReference>
<reference evidence="3 4" key="1">
    <citation type="submission" date="2018-10" db="EMBL/GenBank/DDBJ databases">
        <title>Isolation from soil.</title>
        <authorList>
            <person name="Hu J."/>
        </authorList>
    </citation>
    <scope>NUCLEOTIDE SEQUENCE [LARGE SCALE GENOMIC DNA]</scope>
    <source>
        <strain evidence="3 4">NEAU-Ht49</strain>
    </source>
</reference>
<dbReference type="Gene3D" id="2.60.120.600">
    <property type="entry name" value="Domain of unknown function DUF1214, C-terminal domain"/>
    <property type="match status" value="1"/>
</dbReference>
<dbReference type="OrthoDB" id="272779at2"/>
<dbReference type="InterPro" id="IPR037050">
    <property type="entry name" value="DUF1254_sf"/>
</dbReference>
<evidence type="ECO:0000313" key="4">
    <source>
        <dbReference type="Proteomes" id="UP000282674"/>
    </source>
</evidence>
<comment type="caution">
    <text evidence="3">The sequence shown here is derived from an EMBL/GenBank/DDBJ whole genome shotgun (WGS) entry which is preliminary data.</text>
</comment>
<sequence length="448" mass="50043">MDVPVPRWDTVLGLPAPQNLDDLYDLRDLQAACLLYQWGLPIVAMARLERAVREVVHARAEDVGAFVTYAERRGILTPNTITPYYITCVDLSVTGPIILDVPDGPIAGGVTDFWQRHITDIGPDGGRHVVTGPGHSPPDLGTDVRVAESRTNNIMCGLRILTPDADGDLIRRFRVRRFDQRDDPPPTRVLHPDGTTWFQAQPAGLDYFRELAAILAREPVEERDRFFAGIAATLGIRRERPFEPGERVQEILTEAARLGEAFAQATAYAKRFPTATYRPDSRWTRVANVEPSHVRDGLGQFFERAAWFYEATGMSEGMAHPTPGSGQGYLGTYTDGDGDWLDGGRAYTLRVPADPPARQFWSVCVYDALDRTLPGNPSQHAELSSRDALVTQPDGSVIIHFGPDRPAHRVNWIQTVPGRPWFAYLRLYAPTEPYFDRTWPLPDIEPAH</sequence>
<dbReference type="SUPFAM" id="SSF160935">
    <property type="entry name" value="VPA0735-like"/>
    <property type="match status" value="1"/>
</dbReference>